<organism evidence="2 3">
    <name type="scientific">Pseudothauera rhizosphaerae</name>
    <dbReference type="NCBI Taxonomy" id="2565932"/>
    <lineage>
        <taxon>Bacteria</taxon>
        <taxon>Pseudomonadati</taxon>
        <taxon>Pseudomonadota</taxon>
        <taxon>Betaproteobacteria</taxon>
        <taxon>Rhodocyclales</taxon>
        <taxon>Zoogloeaceae</taxon>
        <taxon>Pseudothauera</taxon>
    </lineage>
</organism>
<keyword evidence="3" id="KW-1185">Reference proteome</keyword>
<accession>A0A4S4AAJ7</accession>
<feature type="region of interest" description="Disordered" evidence="1">
    <location>
        <begin position="31"/>
        <end position="61"/>
    </location>
</feature>
<evidence type="ECO:0000256" key="1">
    <source>
        <dbReference type="SAM" id="MobiDB-lite"/>
    </source>
</evidence>
<proteinExistence type="predicted"/>
<dbReference type="RefSeq" id="WP_136386842.1">
    <property type="nucleotide sequence ID" value="NZ_SSOD01000022.1"/>
</dbReference>
<evidence type="ECO:0000313" key="2">
    <source>
        <dbReference type="EMBL" id="THF55926.1"/>
    </source>
</evidence>
<dbReference type="Proteomes" id="UP000307956">
    <property type="component" value="Unassembled WGS sequence"/>
</dbReference>
<name>A0A4S4AAJ7_9RHOO</name>
<reference evidence="2 3" key="1">
    <citation type="submission" date="2019-04" db="EMBL/GenBank/DDBJ databases">
        <title>Azoarcus rhizosphaerae sp. nov. isolated from rhizosphere of Ficus religiosa.</title>
        <authorList>
            <person name="Lin S.-Y."/>
            <person name="Hameed A."/>
            <person name="Hsu Y.-H."/>
            <person name="Young C.-C."/>
        </authorList>
    </citation>
    <scope>NUCLEOTIDE SEQUENCE [LARGE SCALE GENOMIC DNA]</scope>
    <source>
        <strain evidence="2 3">CC-YHH848</strain>
    </source>
</reference>
<comment type="caution">
    <text evidence="2">The sequence shown here is derived from an EMBL/GenBank/DDBJ whole genome shotgun (WGS) entry which is preliminary data.</text>
</comment>
<sequence>MADNQNQQQDPRTKVRVSNRLWSQEVGAAQAETLLPEKEPGYVFSNGRRFDDGKGPYSDAS</sequence>
<protein>
    <submittedName>
        <fullName evidence="2">Uncharacterized protein</fullName>
    </submittedName>
</protein>
<gene>
    <name evidence="2" type="ORF">E6O51_20280</name>
</gene>
<evidence type="ECO:0000313" key="3">
    <source>
        <dbReference type="Proteomes" id="UP000307956"/>
    </source>
</evidence>
<dbReference type="EMBL" id="SSOD01000022">
    <property type="protein sequence ID" value="THF55926.1"/>
    <property type="molecule type" value="Genomic_DNA"/>
</dbReference>
<dbReference type="AlphaFoldDB" id="A0A4S4AAJ7"/>